<gene>
    <name evidence="4" type="ORF">MU1_58590</name>
</gene>
<dbReference type="Gene3D" id="3.40.50.720">
    <property type="entry name" value="NAD(P)-binding Rossmann-like Domain"/>
    <property type="match status" value="1"/>
</dbReference>
<evidence type="ECO:0000259" key="2">
    <source>
        <dbReference type="Pfam" id="PF01408"/>
    </source>
</evidence>
<dbReference type="InterPro" id="IPR004104">
    <property type="entry name" value="Gfo/Idh/MocA-like_OxRdtase_C"/>
</dbReference>
<dbReference type="Gene3D" id="3.30.360.10">
    <property type="entry name" value="Dihydrodipicolinate Reductase, domain 2"/>
    <property type="match status" value="1"/>
</dbReference>
<feature type="domain" description="Gfo/Idh/MocA-like oxidoreductase N-terminal" evidence="2">
    <location>
        <begin position="5"/>
        <end position="122"/>
    </location>
</feature>
<dbReference type="RefSeq" id="WP_284242324.1">
    <property type="nucleotide sequence ID" value="NZ_BSSQ01000035.1"/>
</dbReference>
<dbReference type="Pfam" id="PF01408">
    <property type="entry name" value="GFO_IDH_MocA"/>
    <property type="match status" value="1"/>
</dbReference>
<dbReference type="InterPro" id="IPR036291">
    <property type="entry name" value="NAD(P)-bd_dom_sf"/>
</dbReference>
<dbReference type="InterPro" id="IPR052515">
    <property type="entry name" value="Gfo/Idh/MocA_Oxidoreductase"/>
</dbReference>
<sequence>MNHKIRVGIIGAGTIGKVHASYFQQQPDTEVAAIADVQLAAARLVAEQYRIATVHESIDALLQDKQIDAVVIAVPNLFHEALVIQALHEGKHVLIEKPLAIDLASARNIVKAQKESGKVVMIPHQLRWDAASMAVKEQSAKGTLGQIYYAKTGWFRRKNIPGWGSWFTQQKMSGGGPLIDVGVHMLDLAIYLMGNPKPVSVFAAAYSEFGEKKKGIGTWGTPNWNGSFDVEDLASAMIRFDNGATLQLEVSWAAHTVAENNGSFLHLMGSEGGAAIQGDSGKFLLEQFNRTGDIDITTSPGAEDPRSLMIRHFTDCIQQNAEPITNAYSGFVNMAIIEAIYESAREGKLALVDLGGVEG</sequence>
<evidence type="ECO:0000259" key="3">
    <source>
        <dbReference type="Pfam" id="PF02894"/>
    </source>
</evidence>
<dbReference type="PANTHER" id="PTHR43249:SF1">
    <property type="entry name" value="D-GLUCOSIDE 3-DEHYDROGENASE"/>
    <property type="match status" value="1"/>
</dbReference>
<protein>
    <submittedName>
        <fullName evidence="4">Oxidoreductase</fullName>
    </submittedName>
</protein>
<proteinExistence type="inferred from homology"/>
<accession>A0ABQ6GKQ3</accession>
<dbReference type="Pfam" id="PF02894">
    <property type="entry name" value="GFO_IDH_MocA_C"/>
    <property type="match status" value="1"/>
</dbReference>
<dbReference type="EMBL" id="BSSQ01000035">
    <property type="protein sequence ID" value="GLX71509.1"/>
    <property type="molecule type" value="Genomic_DNA"/>
</dbReference>
<dbReference type="PANTHER" id="PTHR43249">
    <property type="entry name" value="UDP-N-ACETYL-2-AMINO-2-DEOXY-D-GLUCURONATE OXIDASE"/>
    <property type="match status" value="1"/>
</dbReference>
<dbReference type="InterPro" id="IPR000683">
    <property type="entry name" value="Gfo/Idh/MocA-like_OxRdtase_N"/>
</dbReference>
<evidence type="ECO:0000313" key="4">
    <source>
        <dbReference type="EMBL" id="GLX71509.1"/>
    </source>
</evidence>
<dbReference type="SUPFAM" id="SSF51735">
    <property type="entry name" value="NAD(P)-binding Rossmann-fold domains"/>
    <property type="match status" value="1"/>
</dbReference>
<comment type="caution">
    <text evidence="4">The sequence shown here is derived from an EMBL/GenBank/DDBJ whole genome shotgun (WGS) entry which is preliminary data.</text>
</comment>
<keyword evidence="5" id="KW-1185">Reference proteome</keyword>
<comment type="similarity">
    <text evidence="1">Belongs to the Gfo/Idh/MocA family.</text>
</comment>
<evidence type="ECO:0000313" key="5">
    <source>
        <dbReference type="Proteomes" id="UP001157114"/>
    </source>
</evidence>
<organism evidence="4 5">
    <name type="scientific">Paenibacillus glycanilyticus</name>
    <dbReference type="NCBI Taxonomy" id="126569"/>
    <lineage>
        <taxon>Bacteria</taxon>
        <taxon>Bacillati</taxon>
        <taxon>Bacillota</taxon>
        <taxon>Bacilli</taxon>
        <taxon>Bacillales</taxon>
        <taxon>Paenibacillaceae</taxon>
        <taxon>Paenibacillus</taxon>
    </lineage>
</organism>
<dbReference type="Proteomes" id="UP001157114">
    <property type="component" value="Unassembled WGS sequence"/>
</dbReference>
<evidence type="ECO:0000256" key="1">
    <source>
        <dbReference type="ARBA" id="ARBA00010928"/>
    </source>
</evidence>
<name>A0ABQ6GKQ3_9BACL</name>
<feature type="domain" description="Gfo/Idh/MocA-like oxidoreductase C-terminal" evidence="3">
    <location>
        <begin position="136"/>
        <end position="348"/>
    </location>
</feature>
<dbReference type="SUPFAM" id="SSF55347">
    <property type="entry name" value="Glyceraldehyde-3-phosphate dehydrogenase-like, C-terminal domain"/>
    <property type="match status" value="1"/>
</dbReference>
<reference evidence="4 5" key="1">
    <citation type="submission" date="2023-03" db="EMBL/GenBank/DDBJ databases">
        <title>Draft genome sequence of the bacteria which degrade cell wall of Tricholomamatutake.</title>
        <authorList>
            <person name="Konishi Y."/>
            <person name="Fukuta Y."/>
            <person name="Shirasaka N."/>
        </authorList>
    </citation>
    <scope>NUCLEOTIDE SEQUENCE [LARGE SCALE GENOMIC DNA]</scope>
    <source>
        <strain evidence="5">mu1</strain>
    </source>
</reference>